<keyword evidence="8" id="KW-1185">Reference proteome</keyword>
<proteinExistence type="inferred from homology"/>
<dbReference type="InterPro" id="IPR033749">
    <property type="entry name" value="Polyprenyl_synt_CS"/>
</dbReference>
<name>A0A4Y8X2Z3_9MICC</name>
<dbReference type="PANTHER" id="PTHR12001:SF69">
    <property type="entry name" value="ALL TRANS-POLYPRENYL-DIPHOSPHATE SYNTHASE PDSS1"/>
    <property type="match status" value="1"/>
</dbReference>
<dbReference type="Gene3D" id="1.10.600.10">
    <property type="entry name" value="Farnesyl Diphosphate Synthase"/>
    <property type="match status" value="1"/>
</dbReference>
<keyword evidence="3 6" id="KW-0808">Transferase</keyword>
<dbReference type="InterPro" id="IPR008949">
    <property type="entry name" value="Isoprenoid_synthase_dom_sf"/>
</dbReference>
<dbReference type="RefSeq" id="WP_135028874.1">
    <property type="nucleotide sequence ID" value="NZ_BMLA01000006.1"/>
</dbReference>
<comment type="caution">
    <text evidence="7">The sequence shown here is derived from an EMBL/GenBank/DDBJ whole genome shotgun (WGS) entry which is preliminary data.</text>
</comment>
<dbReference type="Proteomes" id="UP000560081">
    <property type="component" value="Unassembled WGS sequence"/>
</dbReference>
<dbReference type="EMBL" id="JACHMC010000001">
    <property type="protein sequence ID" value="MBB4882091.1"/>
    <property type="molecule type" value="Genomic_DNA"/>
</dbReference>
<sequence>MTTSEPGFALPSGFDLLAEHGPVVEPVLTALGRVEEQLTESLAFDDEFSQTATRHLAAAGGKRMRPVLTVLASLLGDPGLAAGEVGEVGPEVRQAAVVMELTHLATLYHDDVMDEAPVRRGAPAAHRLWGNAQAILAGDLVFARASQLMSELGTRAVRIQAETFERLVQGQLWETRGPAAGQDLLEHYYRVLGGKTGSLISAAGVLGAFLGGADEAAVQVMADYGERVGLAFQLADDLIDLTSTAAELGKTPGTDLRERVPTLSTILVGRAAAGDGPDADEARRVLALIDGPLDTDEQLATAVAALTAHPAFTEAGAVTRRWAEDAKTALEPLPESVVKDALAAFADYVVSRAA</sequence>
<dbReference type="PROSITE" id="PS00444">
    <property type="entry name" value="POLYPRENYL_SYNTHASE_2"/>
    <property type="match status" value="1"/>
</dbReference>
<dbReference type="SFLD" id="SFLDG01017">
    <property type="entry name" value="Polyprenyl_Transferase_Like"/>
    <property type="match status" value="1"/>
</dbReference>
<evidence type="ECO:0000256" key="3">
    <source>
        <dbReference type="ARBA" id="ARBA00022679"/>
    </source>
</evidence>
<keyword evidence="5" id="KW-0460">Magnesium</keyword>
<dbReference type="CDD" id="cd00685">
    <property type="entry name" value="Trans_IPPS_HT"/>
    <property type="match status" value="1"/>
</dbReference>
<protein>
    <submittedName>
        <fullName evidence="7">Heptaprenyl diphosphate synthase</fullName>
        <ecNumber evidence="7">2.5.1.30</ecNumber>
    </submittedName>
</protein>
<reference evidence="7 8" key="1">
    <citation type="submission" date="2020-08" db="EMBL/GenBank/DDBJ databases">
        <title>Sequencing the genomes of 1000 actinobacteria strains.</title>
        <authorList>
            <person name="Klenk H.-P."/>
        </authorList>
    </citation>
    <scope>NUCLEOTIDE SEQUENCE [LARGE SCALE GENOMIC DNA]</scope>
    <source>
        <strain evidence="7 8">DSM 19079</strain>
    </source>
</reference>
<dbReference type="GO" id="GO:0046872">
    <property type="term" value="F:metal ion binding"/>
    <property type="evidence" value="ECO:0007669"/>
    <property type="project" value="UniProtKB-KW"/>
</dbReference>
<dbReference type="EC" id="2.5.1.30" evidence="7"/>
<dbReference type="InterPro" id="IPR000092">
    <property type="entry name" value="Polyprenyl_synt"/>
</dbReference>
<accession>A0A4Y8X2Z3</accession>
<evidence type="ECO:0000256" key="1">
    <source>
        <dbReference type="ARBA" id="ARBA00001946"/>
    </source>
</evidence>
<dbReference type="GO" id="GO:0008299">
    <property type="term" value="P:isoprenoid biosynthetic process"/>
    <property type="evidence" value="ECO:0007669"/>
    <property type="project" value="InterPro"/>
</dbReference>
<dbReference type="GO" id="GO:0000010">
    <property type="term" value="F:heptaprenyl diphosphate synthase activity"/>
    <property type="evidence" value="ECO:0007669"/>
    <property type="project" value="UniProtKB-EC"/>
</dbReference>
<evidence type="ECO:0000256" key="5">
    <source>
        <dbReference type="ARBA" id="ARBA00022842"/>
    </source>
</evidence>
<dbReference type="SFLD" id="SFLDS00005">
    <property type="entry name" value="Isoprenoid_Synthase_Type_I"/>
    <property type="match status" value="1"/>
</dbReference>
<dbReference type="PANTHER" id="PTHR12001">
    <property type="entry name" value="GERANYLGERANYL PYROPHOSPHATE SYNTHASE"/>
    <property type="match status" value="1"/>
</dbReference>
<dbReference type="OrthoDB" id="4497239at2"/>
<dbReference type="AlphaFoldDB" id="A0A4Y8X2Z3"/>
<organism evidence="7 8">
    <name type="scientific">Micrococcus flavus</name>
    <dbReference type="NCBI Taxonomy" id="384602"/>
    <lineage>
        <taxon>Bacteria</taxon>
        <taxon>Bacillati</taxon>
        <taxon>Actinomycetota</taxon>
        <taxon>Actinomycetes</taxon>
        <taxon>Micrococcales</taxon>
        <taxon>Micrococcaceae</taxon>
        <taxon>Micrococcus</taxon>
    </lineage>
</organism>
<dbReference type="SUPFAM" id="SSF48576">
    <property type="entry name" value="Terpenoid synthases"/>
    <property type="match status" value="1"/>
</dbReference>
<evidence type="ECO:0000313" key="7">
    <source>
        <dbReference type="EMBL" id="MBB4882091.1"/>
    </source>
</evidence>
<comment type="cofactor">
    <cofactor evidence="1">
        <name>Mg(2+)</name>
        <dbReference type="ChEBI" id="CHEBI:18420"/>
    </cofactor>
</comment>
<evidence type="ECO:0000313" key="8">
    <source>
        <dbReference type="Proteomes" id="UP000560081"/>
    </source>
</evidence>
<comment type="similarity">
    <text evidence="2 6">Belongs to the FPP/GGPP synthase family.</text>
</comment>
<evidence type="ECO:0000256" key="6">
    <source>
        <dbReference type="RuleBase" id="RU004466"/>
    </source>
</evidence>
<gene>
    <name evidence="7" type="ORF">BJ976_000442</name>
</gene>
<keyword evidence="4" id="KW-0479">Metal-binding</keyword>
<dbReference type="Pfam" id="PF00348">
    <property type="entry name" value="polyprenyl_synt"/>
    <property type="match status" value="1"/>
</dbReference>
<evidence type="ECO:0000256" key="2">
    <source>
        <dbReference type="ARBA" id="ARBA00006706"/>
    </source>
</evidence>
<evidence type="ECO:0000256" key="4">
    <source>
        <dbReference type="ARBA" id="ARBA00022723"/>
    </source>
</evidence>